<accession>G0WXQ6</accession>
<feature type="domain" description="RdRp catalytic" evidence="27">
    <location>
        <begin position="578"/>
        <end position="762"/>
    </location>
</feature>
<sequence length="2195" mass="243292">MNFQDDDDLFDFLGPSRPRKIPNIRLRNPLRPEVYEAARTGNISVLGSHRELVELAQTFRLHSERIARAVHAKWTFTPHKLVGSFMGWTMRAASGFDEMGEVENVREALKLVSRHRKTVMPQNLPHAPVEEWSSEAVGYMAVRLLVEDFAWCGLETMEGDGTYPSHLGKAFLQGWVWPLSDSTVMLGVSHGIAWLKVDGMATPLFPDMCRLLYELVAARGLVLLANDHLLATRQPHALPPAALRALLAAGDATVAKDGREAYRTLKLLEALCTGELISRDDDMGMYDRTEFLNEVTADAHSAALSREGGWWVSLARGTLQGLTPPQVSQIFGLFRIWGYPMVDARGGVLDVRKSGCRAKLPNRDAVARVTAKVVEIFCMNYFEREGRWPNIVFLGGTEDELGLAIATGRRPDMHSRKYYPSDWLGVQSRKTFEPRETLTDLDLIADKACSATKAEIQESLRNSGKLPAPQTRRTLLRYLKQTEFDIFELLDRIDKEGFTKDELVIGVTPKERELKIFPRLFSLLTFNVKCYISATEQLLADHILPCFPDITMTMSSATIKQRMHAIGRGTARPHGASVVITTNIDFERWNLNECPTGTQPAFQFFDGLFGYSRVISRTHEVFAKALFYVADGYAVLEEQDFERPRGWKTWTGHTGGMEGLRQKGWTILTSAGLRLVAEEHGVSLTIMGQGDNQVLVCTIPLPHFSAEGAGPENALTTARLTFRTVIAAVHALFDQLELPIKPVETWTSVSLFAYGKVLLHKGVTLPMSLKKYSRMYYPTDDLLPTLFHTISGLFAAAEAACEPDYEADTALFLAFLEARLAILQYRRWSPLSGRPILSGRGTGSELWEWSASCDEGRRREAVRGRGWILAGRIWELIEVLSLLNGDFGAYPIVNYYSLSIRGFPDPVCGTIGYAQKYLRESRTHISPTVRDAVLAALSPEMATTVEPLRLFEDPVGLNTVHPDLHASLLKRTARTLLESSYVENNTVRKVVALAASREEALAEYLYGMTPLLPRLGADIVDHAPSGVARRVTGRFENTRSLQQVAKQAGNWGEGRLGDKASRADSERFAFFLWTISRRVDYELATTPAYEHAQYLRTMGWQRQIEGVTTPLPISFTEFELTPVGVCRLCERNPARMTVRLSAGETVRSIRETLGGASGYFGGETRQKQSAFSPRRFLSRTGPLSAAKKLVRYLGWLAVEEGNLAKAISMVVRSLTDVPLDHLVDTVLGVDSSAGHRLQDLRTHHGGHPGLIRTPYTHMAVSTNTMAAYTRVDKDFPIHYQQLICYAQLVGAAMYSDHPMAEMTMHLHITSPREVPELTDHSTEIADQVPEDLTIHADEDVPLVFTSKDRVGSVVRLRQRGAGTELDLRNASENLGATVFSIVAAQEVGRFLQKGASGDAAVDQPCLSHVWYTRIRPGRFLEHLAKIIVTSCLSETSRADMRQVGSSQTWLQAARELALRRLTTWPQWKFEPLCPLWTLAEPVQALIAKCSWAQLPSGAPPTTSAVCRAVRLTVASSIMSFSFSSGRMFLPFQYELVDSPVGCFGLRCNLTAAWLEHNETGLVCSETIGQYTGLQRAVSSAYQYAVAKGGSVSVGEMYKLLERTFVLDAKTRGIRADDHLRGALEVQFIRHSLETVRGITCPLPPPSRSLRWRVPLPSTASVVEVSLTDVVCRAVDLGQLRHEVPGTSDRHLLKPVMLETTAAYKWAPILAGLRGPRNRPVAAVGDGSGGVTAVLAAMFPESLLLYNTLFRPERTTPNAHVEYVPPAVIRIPGATERLIGLNCLREGASDLTNHAWPDCVSVSDPRVADLAVVCCDAEGDVHDDRKIHLIIKTLSRLATTCGASDTTVIVKAYYSNLRSLVTALTLADRAFKSVRLYCSRMSSSRATECFIRMDRPKADLTTEIDPKDSALQKFVSPTVSELAKHYEGMETITVADVDSSNELTKYLTAIGPQQVLITQVAASWLDLGIPPDVTKARDAVQILSWMLFHLRDTTHTRRMAMAGRTTEHLVGLERHANKLAGLAHMLVGMLLGGHSGLVDVIRSKGTMGVLLSSDAYNWALVPLVGRRHINEVHQLLASTGNLERTAYLKAIPIPFFKTAEGKALVREFGTVFGVASGPERKLSVQFHTSFGCTAGSHKLSLVYPSRVIGTPVEREILRLPELRSYYTTKRAQFLPLYGDRASAAGQEDMIPWTRIQ</sequence>
<evidence type="ECO:0000256" key="23">
    <source>
        <dbReference type="ARBA" id="ARBA00031012"/>
    </source>
</evidence>
<evidence type="ECO:0000256" key="18">
    <source>
        <dbReference type="ARBA" id="ARBA00023268"/>
    </source>
</evidence>
<feature type="domain" description="Mononegavirus-type SAM-dependent 2'-O-MTase" evidence="28">
    <location>
        <begin position="1693"/>
        <end position="1891"/>
    </location>
</feature>
<dbReference type="InterPro" id="IPR025786">
    <property type="entry name" value="Mononega_L_MeTrfase"/>
</dbReference>
<evidence type="ECO:0000259" key="27">
    <source>
        <dbReference type="PROSITE" id="PS50526"/>
    </source>
</evidence>
<comment type="catalytic activity">
    <reaction evidence="19">
        <text>a 5'-end triphospho-adenylyl-adenylyl-cytidylyl-adenosine in mRNA + GDP + H(+) = a 5'-end (5'-triphosphoguanosine)-adenylyl-adenylyl-cytidylyl-adenosine in mRNA + diphosphate</text>
        <dbReference type="Rhea" id="RHEA:65436"/>
        <dbReference type="Rhea" id="RHEA-COMP:16797"/>
        <dbReference type="Rhea" id="RHEA-COMP:16799"/>
        <dbReference type="ChEBI" id="CHEBI:15378"/>
        <dbReference type="ChEBI" id="CHEBI:33019"/>
        <dbReference type="ChEBI" id="CHEBI:58189"/>
        <dbReference type="ChEBI" id="CHEBI:156484"/>
        <dbReference type="ChEBI" id="CHEBI:156503"/>
        <dbReference type="EC" id="2.7.7.88"/>
    </reaction>
</comment>
<keyword evidence="6" id="KW-0489">Methyltransferase</keyword>
<keyword evidence="8" id="KW-0808">Transferase</keyword>
<reference evidence="29" key="1">
    <citation type="journal article" date="2011" name="J. Gen. Virol.">
        <title>Discovery and initial analysis of novel viral genomes in the soybean cyst nematode.</title>
        <authorList>
            <person name="Bekal S."/>
            <person name="Domier L.L."/>
            <person name="Niblack T.L."/>
            <person name="Lambert K.N."/>
        </authorList>
    </citation>
    <scope>NUCLEOTIDE SEQUENCE</scope>
</reference>
<comment type="catalytic activity">
    <reaction evidence="20">
        <text>a 5'-end (5'-triphosphoguanosine)-(2'-O-methyladenylyl)-adenylyl-cytidylyl-adenosine in mRNA + S-adenosyl-L-methionine = a 5'-end (N(7)-methyl 5'-triphosphoguanosine)-(2'-O-methyladenylyl)-adenylyl-cytidylyl-adenosine in mRNA + S-adenosyl-L-homocysteine</text>
        <dbReference type="Rhea" id="RHEA:65440"/>
        <dbReference type="Rhea" id="RHEA-COMP:16798"/>
        <dbReference type="Rhea" id="RHEA-COMP:16801"/>
        <dbReference type="ChEBI" id="CHEBI:57856"/>
        <dbReference type="ChEBI" id="CHEBI:59789"/>
        <dbReference type="ChEBI" id="CHEBI:156482"/>
        <dbReference type="ChEBI" id="CHEBI:156483"/>
    </reaction>
</comment>
<dbReference type="EC" id="2.7.7.88" evidence="4"/>
<evidence type="ECO:0000256" key="26">
    <source>
        <dbReference type="ARBA" id="ARBA00048548"/>
    </source>
</evidence>
<dbReference type="InterPro" id="IPR039530">
    <property type="entry name" value="L_methyltransferase_rhabdo"/>
</dbReference>
<dbReference type="GO" id="GO:0003968">
    <property type="term" value="F:RNA-directed RNA polymerase activity"/>
    <property type="evidence" value="ECO:0007669"/>
    <property type="project" value="UniProtKB-KW"/>
</dbReference>
<protein>
    <recommendedName>
        <fullName evidence="23">Replicase</fullName>
        <ecNumber evidence="21">2.1.1.375</ecNumber>
        <ecNumber evidence="3">2.7.7.48</ecNumber>
        <ecNumber evidence="4">2.7.7.88</ecNumber>
    </recommendedName>
    <alternativeName>
        <fullName evidence="22">Transcriptase</fullName>
    </alternativeName>
</protein>
<dbReference type="Pfam" id="PF14314">
    <property type="entry name" value="Methyltrans_Mon_2nd"/>
    <property type="match status" value="1"/>
</dbReference>
<keyword evidence="13" id="KW-0067">ATP-binding</keyword>
<dbReference type="GO" id="GO:0004482">
    <property type="term" value="F:mRNA 5'-cap (guanine-N7-)-methyltransferase activity"/>
    <property type="evidence" value="ECO:0007669"/>
    <property type="project" value="InterPro"/>
</dbReference>
<evidence type="ECO:0000256" key="9">
    <source>
        <dbReference type="ARBA" id="ARBA00022691"/>
    </source>
</evidence>
<evidence type="ECO:0000256" key="13">
    <source>
        <dbReference type="ARBA" id="ARBA00022840"/>
    </source>
</evidence>
<evidence type="ECO:0000256" key="3">
    <source>
        <dbReference type="ARBA" id="ARBA00012494"/>
    </source>
</evidence>
<evidence type="ECO:0000259" key="28">
    <source>
        <dbReference type="PROSITE" id="PS51590"/>
    </source>
</evidence>
<evidence type="ECO:0000256" key="21">
    <source>
        <dbReference type="ARBA" id="ARBA00026099"/>
    </source>
</evidence>
<evidence type="ECO:0000256" key="5">
    <source>
        <dbReference type="ARBA" id="ARBA00022484"/>
    </source>
</evidence>
<evidence type="ECO:0000256" key="19">
    <source>
        <dbReference type="ARBA" id="ARBA00024494"/>
    </source>
</evidence>
<evidence type="ECO:0000256" key="17">
    <source>
        <dbReference type="ARBA" id="ARBA00023200"/>
    </source>
</evidence>
<evidence type="ECO:0000256" key="1">
    <source>
        <dbReference type="ARBA" id="ARBA00004192"/>
    </source>
</evidence>
<dbReference type="EC" id="2.1.1.375" evidence="21"/>
<keyword evidence="5" id="KW-0696">RNA-directed RNA polymerase</keyword>
<evidence type="ECO:0000256" key="24">
    <source>
        <dbReference type="ARBA" id="ARBA00047332"/>
    </source>
</evidence>
<keyword evidence="12" id="KW-0378">Hydrolase</keyword>
<dbReference type="Pfam" id="PF00946">
    <property type="entry name" value="Mononeg_RNA_pol"/>
    <property type="match status" value="1"/>
</dbReference>
<evidence type="ECO:0000256" key="12">
    <source>
        <dbReference type="ARBA" id="ARBA00022801"/>
    </source>
</evidence>
<name>G0WXQ6_9RHAB</name>
<dbReference type="GO" id="GO:0005524">
    <property type="term" value="F:ATP binding"/>
    <property type="evidence" value="ECO:0007669"/>
    <property type="project" value="UniProtKB-KW"/>
</dbReference>
<dbReference type="PROSITE" id="PS50526">
    <property type="entry name" value="RDRP_SSRNA_NEG_NONSEG"/>
    <property type="match status" value="1"/>
</dbReference>
<evidence type="ECO:0000256" key="2">
    <source>
        <dbReference type="ARBA" id="ARBA00004328"/>
    </source>
</evidence>
<keyword evidence="18" id="KW-0511">Multifunctional enzyme</keyword>
<evidence type="ECO:0000256" key="8">
    <source>
        <dbReference type="ARBA" id="ARBA00022679"/>
    </source>
</evidence>
<comment type="catalytic activity">
    <reaction evidence="25">
        <text>a 5'-end (5'-triphosphoguanosine)-adenylyl-adenylyl-cytidylyl-adenosine in mRNA + 2 S-adenosyl-L-methionine = a 5'-end (N(7)-methyl 5'-triphosphoguanosine)-(2'-O-methyladenylyl)-adenylyl-cytidylyl-adenosine in mRNA + 2 S-adenosyl-L-homocysteine + H(+)</text>
        <dbReference type="Rhea" id="RHEA:65376"/>
        <dbReference type="Rhea" id="RHEA-COMP:16797"/>
        <dbReference type="Rhea" id="RHEA-COMP:16798"/>
        <dbReference type="ChEBI" id="CHEBI:15378"/>
        <dbReference type="ChEBI" id="CHEBI:57856"/>
        <dbReference type="ChEBI" id="CHEBI:59789"/>
        <dbReference type="ChEBI" id="CHEBI:156483"/>
        <dbReference type="ChEBI" id="CHEBI:156484"/>
        <dbReference type="EC" id="2.1.1.375"/>
    </reaction>
</comment>
<dbReference type="EMBL" id="HM849039">
    <property type="protein sequence ID" value="AEF56733.1"/>
    <property type="molecule type" value="Viral_cRNA"/>
</dbReference>
<evidence type="ECO:0000256" key="22">
    <source>
        <dbReference type="ARBA" id="ARBA00030436"/>
    </source>
</evidence>
<comment type="catalytic activity">
    <reaction evidence="26">
        <text>GTP + H2O = GDP + phosphate + H(+)</text>
        <dbReference type="Rhea" id="RHEA:19669"/>
        <dbReference type="ChEBI" id="CHEBI:15377"/>
        <dbReference type="ChEBI" id="CHEBI:15378"/>
        <dbReference type="ChEBI" id="CHEBI:37565"/>
        <dbReference type="ChEBI" id="CHEBI:43474"/>
        <dbReference type="ChEBI" id="CHEBI:58189"/>
    </reaction>
</comment>
<proteinExistence type="predicted"/>
<evidence type="ECO:0000256" key="16">
    <source>
        <dbReference type="ARBA" id="ARBA00023042"/>
    </source>
</evidence>
<evidence type="ECO:0000256" key="15">
    <source>
        <dbReference type="ARBA" id="ARBA00022953"/>
    </source>
</evidence>
<keyword evidence="10" id="KW-0548">Nucleotidyltransferase</keyword>
<dbReference type="EC" id="2.7.7.48" evidence="3"/>
<dbReference type="InterPro" id="IPR014023">
    <property type="entry name" value="Mononeg_RNA_pol_cat"/>
</dbReference>
<evidence type="ECO:0000256" key="20">
    <source>
        <dbReference type="ARBA" id="ARBA00024499"/>
    </source>
</evidence>
<comment type="subcellular location">
    <subcellularLocation>
        <location evidence="1">Host cytoplasm</location>
    </subcellularLocation>
    <subcellularLocation>
        <location evidence="2">Virion</location>
    </subcellularLocation>
</comment>
<evidence type="ECO:0000256" key="25">
    <source>
        <dbReference type="ARBA" id="ARBA00047370"/>
    </source>
</evidence>
<evidence type="ECO:0000256" key="6">
    <source>
        <dbReference type="ARBA" id="ARBA00022603"/>
    </source>
</evidence>
<dbReference type="PROSITE" id="PS51590">
    <property type="entry name" value="SAM_MT_MNV_L"/>
    <property type="match status" value="1"/>
</dbReference>
<evidence type="ECO:0000313" key="29">
    <source>
        <dbReference type="EMBL" id="AEF56733.1"/>
    </source>
</evidence>
<evidence type="ECO:0000256" key="4">
    <source>
        <dbReference type="ARBA" id="ARBA00012582"/>
    </source>
</evidence>
<comment type="catalytic activity">
    <reaction evidence="24">
        <text>a 5'-end (5'-triphosphoguanosine)-adenylyl-adenylyl-cytidylyl-adenosine in mRNA + S-adenosyl-L-methionine = a 5'-end (5'-triphosphoguanosine)-(2'-O-methyladenylyl)-adenylyl-cytidylyl-adenosine in mRNA + S-adenosyl-L-homocysteine + H(+)</text>
        <dbReference type="Rhea" id="RHEA:65380"/>
        <dbReference type="Rhea" id="RHEA-COMP:16797"/>
        <dbReference type="Rhea" id="RHEA-COMP:16801"/>
        <dbReference type="ChEBI" id="CHEBI:15378"/>
        <dbReference type="ChEBI" id="CHEBI:57856"/>
        <dbReference type="ChEBI" id="CHEBI:59789"/>
        <dbReference type="ChEBI" id="CHEBI:156482"/>
        <dbReference type="ChEBI" id="CHEBI:156484"/>
    </reaction>
</comment>
<dbReference type="GO" id="GO:0044423">
    <property type="term" value="C:virion component"/>
    <property type="evidence" value="ECO:0007669"/>
    <property type="project" value="UniProtKB-KW"/>
</dbReference>
<keyword evidence="14" id="KW-0946">Virion</keyword>
<keyword evidence="17" id="KW-1035">Host cytoplasm</keyword>
<keyword evidence="16" id="KW-0506">mRNA capping</keyword>
<keyword evidence="7" id="KW-0507">mRNA processing</keyword>
<dbReference type="InterPro" id="IPR026890">
    <property type="entry name" value="Mononeg_mRNAcap"/>
</dbReference>
<dbReference type="GO" id="GO:0016787">
    <property type="term" value="F:hydrolase activity"/>
    <property type="evidence" value="ECO:0007669"/>
    <property type="project" value="UniProtKB-KW"/>
</dbReference>
<evidence type="ECO:0000256" key="10">
    <source>
        <dbReference type="ARBA" id="ARBA00022695"/>
    </source>
</evidence>
<dbReference type="GO" id="GO:0030430">
    <property type="term" value="C:host cell cytoplasm"/>
    <property type="evidence" value="ECO:0007669"/>
    <property type="project" value="UniProtKB-SubCell"/>
</dbReference>
<evidence type="ECO:0000256" key="11">
    <source>
        <dbReference type="ARBA" id="ARBA00022741"/>
    </source>
</evidence>
<dbReference type="Pfam" id="PF14318">
    <property type="entry name" value="Mononeg_mRNAcap"/>
    <property type="match status" value="1"/>
</dbReference>
<keyword evidence="11" id="KW-0547">Nucleotide-binding</keyword>
<evidence type="ECO:0000256" key="14">
    <source>
        <dbReference type="ARBA" id="ARBA00022844"/>
    </source>
</evidence>
<keyword evidence="15" id="KW-0693">Viral RNA replication</keyword>
<evidence type="ECO:0000256" key="7">
    <source>
        <dbReference type="ARBA" id="ARBA00022664"/>
    </source>
</evidence>
<keyword evidence="9" id="KW-0949">S-adenosyl-L-methionine</keyword>
<organism evidence="29">
    <name type="scientific">Soybean cyst nematode associated northern cereal mosaic virus</name>
    <dbReference type="NCBI Taxonomy" id="1034378"/>
    <lineage>
        <taxon>Viruses</taxon>
        <taxon>Riboviria</taxon>
        <taxon>Orthornavirae</taxon>
        <taxon>Negarnaviricota</taxon>
        <taxon>Haploviricotina</taxon>
        <taxon>Monjiviricetes</taxon>
        <taxon>Mononegavirales</taxon>
        <taxon>Rhabdoviridae</taxon>
        <taxon>Betarhabdovirinae</taxon>
    </lineage>
</organism>